<evidence type="ECO:0000313" key="3">
    <source>
        <dbReference type="EMBL" id="OBS78264.1"/>
    </source>
</evidence>
<dbReference type="OrthoDB" id="10013064at2759"/>
<reference evidence="3 4" key="1">
    <citation type="submission" date="2016-06" db="EMBL/GenBank/DDBJ databases">
        <title>The Draft Genome Sequence and Annotation of the Desert Woodrat Neotoma lepida.</title>
        <authorList>
            <person name="Campbell M."/>
            <person name="Oakeson K.F."/>
            <person name="Yandell M."/>
            <person name="Halpert J.R."/>
            <person name="Dearing D."/>
        </authorList>
    </citation>
    <scope>NUCLEOTIDE SEQUENCE [LARGE SCALE GENOMIC DNA]</scope>
    <source>
        <strain evidence="3">417</strain>
        <tissue evidence="3">Liver</tissue>
    </source>
</reference>
<dbReference type="InterPro" id="IPR048795">
    <property type="entry name" value="PWP3A_3B_4_C"/>
</dbReference>
<feature type="domain" description="PWWP" evidence="2">
    <location>
        <begin position="143"/>
        <end position="232"/>
    </location>
</feature>
<dbReference type="Pfam" id="PF20884">
    <property type="entry name" value="MUM1-like_PWWP"/>
    <property type="match status" value="1"/>
</dbReference>
<dbReference type="EMBL" id="LZPO01027470">
    <property type="protein sequence ID" value="OBS78264.1"/>
    <property type="molecule type" value="Genomic_DNA"/>
</dbReference>
<feature type="domain" description="MUM1-like PWWP" evidence="1">
    <location>
        <begin position="2"/>
        <end position="51"/>
    </location>
</feature>
<dbReference type="AlphaFoldDB" id="A0A1A6HJ68"/>
<evidence type="ECO:0000313" key="4">
    <source>
        <dbReference type="Proteomes" id="UP000092124"/>
    </source>
</evidence>
<dbReference type="Pfam" id="PF20886">
    <property type="entry name" value="PWP3A-B_C"/>
    <property type="match status" value="1"/>
</dbReference>
<proteinExistence type="predicted"/>
<dbReference type="PANTHER" id="PTHR31333:SF2">
    <property type="entry name" value="PWWP DOMAIN-CONTAINING DNA REPAIR FACTOR 4"/>
    <property type="match status" value="1"/>
</dbReference>
<organism evidence="3 4">
    <name type="scientific">Neotoma lepida</name>
    <name type="common">Desert woodrat</name>
    <dbReference type="NCBI Taxonomy" id="56216"/>
    <lineage>
        <taxon>Eukaryota</taxon>
        <taxon>Metazoa</taxon>
        <taxon>Chordata</taxon>
        <taxon>Craniata</taxon>
        <taxon>Vertebrata</taxon>
        <taxon>Euteleostomi</taxon>
        <taxon>Mammalia</taxon>
        <taxon>Eutheria</taxon>
        <taxon>Euarchontoglires</taxon>
        <taxon>Glires</taxon>
        <taxon>Rodentia</taxon>
        <taxon>Myomorpha</taxon>
        <taxon>Muroidea</taxon>
        <taxon>Cricetidae</taxon>
        <taxon>Neotominae</taxon>
        <taxon>Neotoma</taxon>
    </lineage>
</organism>
<dbReference type="PANTHER" id="PTHR31333">
    <property type="entry name" value="PWWP DOMAIN-CONTAINING DNA REPAIR FACTOR 3 FAMILY MEMBER"/>
    <property type="match status" value="1"/>
</dbReference>
<keyword evidence="4" id="KW-1185">Reference proteome</keyword>
<name>A0A1A6HJ68_NEOLE</name>
<evidence type="ECO:0000259" key="1">
    <source>
        <dbReference type="Pfam" id="PF20884"/>
    </source>
</evidence>
<evidence type="ECO:0000259" key="2">
    <source>
        <dbReference type="Pfam" id="PF20886"/>
    </source>
</evidence>
<feature type="non-terminal residue" evidence="3">
    <location>
        <position position="293"/>
    </location>
</feature>
<dbReference type="InterPro" id="IPR035504">
    <property type="entry name" value="MUM1-like_PWWP"/>
</dbReference>
<dbReference type="STRING" id="56216.A0A1A6HJ68"/>
<sequence>MVSVLLMEGSMQFEYRGVRIPLRKLKHLDCREKLSLPRRASRVYGQGINWCLSMMNHYRGHSSYPLRRAIQEDDLHIDFPKVSYADLADWEEETAQGGKGPGKNLLPDRMRAAWDRARRLHHEEKRGRPASAGHCQGQETWDYFCIETYLEDDDQLHLVVTHLQEISKEADEALLSLARGDKVRFTMEVLLPEAIICSIVGLDELSYKEAEEKHLRGPPMHYHEKELFEKTILKVARKRLAASIGAARDPSVPTPWKGASSFQPSPLQLHLQKRTIWGDCGACYDHCESSSLH</sequence>
<gene>
    <name evidence="3" type="ORF">A6R68_19348</name>
</gene>
<protein>
    <submittedName>
        <fullName evidence="3">Uncharacterized protein</fullName>
    </submittedName>
</protein>
<dbReference type="Proteomes" id="UP000092124">
    <property type="component" value="Unassembled WGS sequence"/>
</dbReference>
<dbReference type="InterPro" id="IPR040263">
    <property type="entry name" value="PWP3A_3B_4"/>
</dbReference>
<comment type="caution">
    <text evidence="3">The sequence shown here is derived from an EMBL/GenBank/DDBJ whole genome shotgun (WGS) entry which is preliminary data.</text>
</comment>
<accession>A0A1A6HJ68</accession>